<evidence type="ECO:0000313" key="8">
    <source>
        <dbReference type="Proteomes" id="UP000054630"/>
    </source>
</evidence>
<dbReference type="GO" id="GO:0005634">
    <property type="term" value="C:nucleus"/>
    <property type="evidence" value="ECO:0007669"/>
    <property type="project" value="UniProtKB-SubCell"/>
</dbReference>
<dbReference type="STRING" id="6336.A0A0V0RNW1"/>
<evidence type="ECO:0000313" key="7">
    <source>
        <dbReference type="EMBL" id="KRX15992.1"/>
    </source>
</evidence>
<dbReference type="EMBL" id="JYDL01000117">
    <property type="protein sequence ID" value="KRX15992.1"/>
    <property type="molecule type" value="Genomic_DNA"/>
</dbReference>
<keyword evidence="8" id="KW-1185">Reference proteome</keyword>
<evidence type="ECO:0000256" key="1">
    <source>
        <dbReference type="ARBA" id="ARBA00004123"/>
    </source>
</evidence>
<dbReference type="SUPFAM" id="SSF46689">
    <property type="entry name" value="Homeodomain-like"/>
    <property type="match status" value="2"/>
</dbReference>
<keyword evidence="2 4" id="KW-0238">DNA-binding</keyword>
<dbReference type="PANTHER" id="PTHR19303">
    <property type="entry name" value="TRANSPOSON"/>
    <property type="match status" value="1"/>
</dbReference>
<evidence type="ECO:0000259" key="5">
    <source>
        <dbReference type="PROSITE" id="PS50960"/>
    </source>
</evidence>
<dbReference type="Pfam" id="PF04218">
    <property type="entry name" value="CENP-B_N"/>
    <property type="match status" value="1"/>
</dbReference>
<dbReference type="InterPro" id="IPR050863">
    <property type="entry name" value="CenT-Element_Derived"/>
</dbReference>
<dbReference type="InterPro" id="IPR006600">
    <property type="entry name" value="HTH_CenpB_DNA-bd_dom"/>
</dbReference>
<feature type="domain" description="HTH CENPB-type" evidence="6">
    <location>
        <begin position="70"/>
        <end position="134"/>
    </location>
</feature>
<dbReference type="Proteomes" id="UP000054630">
    <property type="component" value="Unassembled WGS sequence"/>
</dbReference>
<dbReference type="SMART" id="SM00674">
    <property type="entry name" value="CENPB"/>
    <property type="match status" value="1"/>
</dbReference>
<dbReference type="InterPro" id="IPR009057">
    <property type="entry name" value="Homeodomain-like_sf"/>
</dbReference>
<accession>A0A0V0RNW1</accession>
<comment type="subcellular location">
    <subcellularLocation>
        <location evidence="1 4">Nucleus</location>
    </subcellularLocation>
</comment>
<evidence type="ECO:0000256" key="3">
    <source>
        <dbReference type="ARBA" id="ARBA00023242"/>
    </source>
</evidence>
<dbReference type="Gene3D" id="1.10.10.60">
    <property type="entry name" value="Homeodomain-like"/>
    <property type="match status" value="2"/>
</dbReference>
<proteinExistence type="predicted"/>
<dbReference type="Pfam" id="PF03221">
    <property type="entry name" value="HTH_Tnp_Tc5"/>
    <property type="match status" value="1"/>
</dbReference>
<evidence type="ECO:0000259" key="6">
    <source>
        <dbReference type="PROSITE" id="PS51253"/>
    </source>
</evidence>
<dbReference type="PANTHER" id="PTHR19303:SF16">
    <property type="entry name" value="JERKY PROTEIN HOMOLOG-LIKE"/>
    <property type="match status" value="1"/>
</dbReference>
<dbReference type="OrthoDB" id="125347at2759"/>
<organism evidence="7 8">
    <name type="scientific">Trichinella nelsoni</name>
    <dbReference type="NCBI Taxonomy" id="6336"/>
    <lineage>
        <taxon>Eukaryota</taxon>
        <taxon>Metazoa</taxon>
        <taxon>Ecdysozoa</taxon>
        <taxon>Nematoda</taxon>
        <taxon>Enoplea</taxon>
        <taxon>Dorylaimia</taxon>
        <taxon>Trichinellida</taxon>
        <taxon>Trichinellidae</taxon>
        <taxon>Trichinella</taxon>
    </lineage>
</organism>
<feature type="DNA-binding region" description="H-T-H motif" evidence="4">
    <location>
        <begin position="31"/>
        <end position="51"/>
    </location>
</feature>
<dbReference type="PROSITE" id="PS51253">
    <property type="entry name" value="HTH_CENPB"/>
    <property type="match status" value="1"/>
</dbReference>
<dbReference type="AlphaFoldDB" id="A0A0V0RNW1"/>
<dbReference type="PROSITE" id="PS50960">
    <property type="entry name" value="HTH_PSQ"/>
    <property type="match status" value="1"/>
</dbReference>
<evidence type="ECO:0000256" key="4">
    <source>
        <dbReference type="PROSITE-ProRule" id="PRU00320"/>
    </source>
</evidence>
<dbReference type="GO" id="GO:0003677">
    <property type="term" value="F:DNA binding"/>
    <property type="evidence" value="ECO:0007669"/>
    <property type="project" value="UniProtKB-UniRule"/>
</dbReference>
<keyword evidence="3 4" id="KW-0539">Nucleus</keyword>
<comment type="caution">
    <text evidence="7">The sequence shown here is derived from an EMBL/GenBank/DDBJ whole genome shotgun (WGS) entry which is preliminary data.</text>
</comment>
<name>A0A0V0RNW1_9BILA</name>
<feature type="domain" description="HTH psq-type" evidence="5">
    <location>
        <begin position="4"/>
        <end position="55"/>
    </location>
</feature>
<evidence type="ECO:0000256" key="2">
    <source>
        <dbReference type="ARBA" id="ARBA00023125"/>
    </source>
</evidence>
<sequence>MSGLSTTRKRKVLSLEQKLEVCRLVERGESLRKIAESFGVGLFTVSDIYRSRRQLTDFVSHMDTSSSCSSRKLMKKASNSALDSAIYMWFLQKRALDEPISGSILQEKLGIDNFVASSGWLRNLKSRHGIRELKIHGEKLSADSKRAEKFKCTLNDLINKERYSLDFVFNADETDLIWKCLPNTSLVSMIENNANGFKDEPFRSLFLRQCPLQLDGAAERIQYYSADANEAYSRDSAAQKKLSSFKEILITDFIKSDTK</sequence>
<gene>
    <name evidence="7" type="primary">Jrkl</name>
    <name evidence="7" type="ORF">T07_9578</name>
</gene>
<dbReference type="InterPro" id="IPR007889">
    <property type="entry name" value="HTH_Psq"/>
</dbReference>
<reference evidence="7 8" key="1">
    <citation type="submission" date="2015-01" db="EMBL/GenBank/DDBJ databases">
        <title>Evolution of Trichinella species and genotypes.</title>
        <authorList>
            <person name="Korhonen P.K."/>
            <person name="Edoardo P."/>
            <person name="Giuseppe L.R."/>
            <person name="Gasser R.B."/>
        </authorList>
    </citation>
    <scope>NUCLEOTIDE SEQUENCE [LARGE SCALE GENOMIC DNA]</scope>
    <source>
        <strain evidence="7">ISS37</strain>
    </source>
</reference>
<protein>
    <submittedName>
        <fullName evidence="7">Jerky-like protein-like</fullName>
    </submittedName>
</protein>